<sequence length="203" mass="22088">MLANETRMRAAMPNSPRLHATRSHSVLRYAFVIALYVALIYLGSVASNGGQTPSTASLTPSQGGQAAMVDGRWKTVRKSLGLPLLPLGQLRLAGSTQQPKSKSSTSGLRYNLQLTSRFNLRHKREFEEAKPDLPITPPTPPALFFTEEALDEPTISYSAFLKSLQMASEASGQAGNAKAKAKGTLQKSEGKKTATPRWFKRDD</sequence>
<keyword evidence="2" id="KW-1133">Transmembrane helix</keyword>
<evidence type="ECO:0000256" key="1">
    <source>
        <dbReference type="SAM" id="MobiDB-lite"/>
    </source>
</evidence>
<reference evidence="3" key="1">
    <citation type="submission" date="2019-07" db="EMBL/GenBank/DDBJ databases">
        <authorList>
            <person name="Palmer J.M."/>
        </authorList>
    </citation>
    <scope>NUCLEOTIDE SEQUENCE</scope>
    <source>
        <strain evidence="3">PC9</strain>
    </source>
</reference>
<evidence type="ECO:0008006" key="5">
    <source>
        <dbReference type="Google" id="ProtNLM"/>
    </source>
</evidence>
<keyword evidence="2" id="KW-0812">Transmembrane</keyword>
<feature type="transmembrane region" description="Helical" evidence="2">
    <location>
        <begin position="26"/>
        <end position="46"/>
    </location>
</feature>
<dbReference type="AlphaFoldDB" id="A0A8H6ZRF5"/>
<dbReference type="EMBL" id="JACETU010000006">
    <property type="protein sequence ID" value="KAF7426247.1"/>
    <property type="molecule type" value="Genomic_DNA"/>
</dbReference>
<name>A0A8H6ZRF5_PLEOS</name>
<proteinExistence type="predicted"/>
<keyword evidence="2" id="KW-0472">Membrane</keyword>
<dbReference type="RefSeq" id="XP_036629551.1">
    <property type="nucleotide sequence ID" value="XM_036778123.1"/>
</dbReference>
<dbReference type="Proteomes" id="UP000623687">
    <property type="component" value="Unassembled WGS sequence"/>
</dbReference>
<dbReference type="OrthoDB" id="3045172at2759"/>
<keyword evidence="4" id="KW-1185">Reference proteome</keyword>
<evidence type="ECO:0000313" key="4">
    <source>
        <dbReference type="Proteomes" id="UP000623687"/>
    </source>
</evidence>
<organism evidence="3 4">
    <name type="scientific">Pleurotus ostreatus</name>
    <name type="common">Oyster mushroom</name>
    <name type="synonym">White-rot fungus</name>
    <dbReference type="NCBI Taxonomy" id="5322"/>
    <lineage>
        <taxon>Eukaryota</taxon>
        <taxon>Fungi</taxon>
        <taxon>Dikarya</taxon>
        <taxon>Basidiomycota</taxon>
        <taxon>Agaricomycotina</taxon>
        <taxon>Agaricomycetes</taxon>
        <taxon>Agaricomycetidae</taxon>
        <taxon>Agaricales</taxon>
        <taxon>Pleurotineae</taxon>
        <taxon>Pleurotaceae</taxon>
        <taxon>Pleurotus</taxon>
    </lineage>
</organism>
<evidence type="ECO:0000256" key="2">
    <source>
        <dbReference type="SAM" id="Phobius"/>
    </source>
</evidence>
<protein>
    <recommendedName>
        <fullName evidence="5">Transmembrane protein</fullName>
    </recommendedName>
</protein>
<dbReference type="VEuPathDB" id="FungiDB:PC9H_008614"/>
<gene>
    <name evidence="3" type="ORF">PC9H_008614</name>
</gene>
<dbReference type="GeneID" id="59378432"/>
<evidence type="ECO:0000313" key="3">
    <source>
        <dbReference type="EMBL" id="KAF7426247.1"/>
    </source>
</evidence>
<feature type="region of interest" description="Disordered" evidence="1">
    <location>
        <begin position="168"/>
        <end position="203"/>
    </location>
</feature>
<accession>A0A8H6ZRF5</accession>
<comment type="caution">
    <text evidence="3">The sequence shown here is derived from an EMBL/GenBank/DDBJ whole genome shotgun (WGS) entry which is preliminary data.</text>
</comment>